<evidence type="ECO:0000259" key="9">
    <source>
        <dbReference type="PROSITE" id="PS50928"/>
    </source>
</evidence>
<keyword evidence="4" id="KW-0997">Cell inner membrane</keyword>
<feature type="transmembrane region" description="Helical" evidence="8">
    <location>
        <begin position="542"/>
        <end position="564"/>
    </location>
</feature>
<dbReference type="PANTHER" id="PTHR43357">
    <property type="entry name" value="INNER MEMBRANE ABC TRANSPORTER PERMEASE PROTEIN YDCV"/>
    <property type="match status" value="1"/>
</dbReference>
<dbReference type="AlphaFoldDB" id="A0A4Q9VY04"/>
<feature type="transmembrane region" description="Helical" evidence="8">
    <location>
        <begin position="375"/>
        <end position="395"/>
    </location>
</feature>
<keyword evidence="7 8" id="KW-0472">Membrane</keyword>
<evidence type="ECO:0000256" key="6">
    <source>
        <dbReference type="ARBA" id="ARBA00022989"/>
    </source>
</evidence>
<evidence type="ECO:0000256" key="8">
    <source>
        <dbReference type="RuleBase" id="RU363032"/>
    </source>
</evidence>
<keyword evidence="2 8" id="KW-0813">Transport</keyword>
<organism evidence="10 11">
    <name type="scientific">Siculibacillus lacustris</name>
    <dbReference type="NCBI Taxonomy" id="1549641"/>
    <lineage>
        <taxon>Bacteria</taxon>
        <taxon>Pseudomonadati</taxon>
        <taxon>Pseudomonadota</taxon>
        <taxon>Alphaproteobacteria</taxon>
        <taxon>Hyphomicrobiales</taxon>
        <taxon>Ancalomicrobiaceae</taxon>
        <taxon>Siculibacillus</taxon>
    </lineage>
</organism>
<dbReference type="SUPFAM" id="SSF161098">
    <property type="entry name" value="MetI-like"/>
    <property type="match status" value="2"/>
</dbReference>
<evidence type="ECO:0000256" key="4">
    <source>
        <dbReference type="ARBA" id="ARBA00022519"/>
    </source>
</evidence>
<feature type="transmembrane region" description="Helical" evidence="8">
    <location>
        <begin position="440"/>
        <end position="460"/>
    </location>
</feature>
<keyword evidence="6 8" id="KW-1133">Transmembrane helix</keyword>
<dbReference type="PROSITE" id="PS50928">
    <property type="entry name" value="ABC_TM1"/>
    <property type="match status" value="2"/>
</dbReference>
<evidence type="ECO:0000313" key="10">
    <source>
        <dbReference type="EMBL" id="TBW40845.1"/>
    </source>
</evidence>
<dbReference type="Gene3D" id="1.10.3720.10">
    <property type="entry name" value="MetI-like"/>
    <property type="match status" value="2"/>
</dbReference>
<evidence type="ECO:0000313" key="11">
    <source>
        <dbReference type="Proteomes" id="UP000292781"/>
    </source>
</evidence>
<dbReference type="Pfam" id="PF00528">
    <property type="entry name" value="BPD_transp_1"/>
    <property type="match status" value="2"/>
</dbReference>
<reference evidence="10 11" key="1">
    <citation type="submission" date="2019-02" db="EMBL/GenBank/DDBJ databases">
        <title>Siculibacillus lacustris gen. nov., sp. nov., a new rosette-forming bacterium isolated from a freshwater crater lake (Lake St. Ana, Romania).</title>
        <authorList>
            <person name="Felfoldi T."/>
            <person name="Marton Z."/>
            <person name="Szabo A."/>
            <person name="Mentes A."/>
            <person name="Boka K."/>
            <person name="Marialigeti K."/>
            <person name="Mathe I."/>
            <person name="Koncz M."/>
            <person name="Schumann P."/>
            <person name="Toth E."/>
        </authorList>
    </citation>
    <scope>NUCLEOTIDE SEQUENCE [LARGE SCALE GENOMIC DNA]</scope>
    <source>
        <strain evidence="10 11">SA-279</strain>
    </source>
</reference>
<dbReference type="OrthoDB" id="27542at2"/>
<feature type="transmembrane region" description="Helical" evidence="8">
    <location>
        <begin position="492"/>
        <end position="513"/>
    </location>
</feature>
<comment type="subcellular location">
    <subcellularLocation>
        <location evidence="1">Cell inner membrane</location>
        <topology evidence="1">Multi-pass membrane protein</topology>
    </subcellularLocation>
    <subcellularLocation>
        <location evidence="8">Cell membrane</location>
        <topology evidence="8">Multi-pass membrane protein</topology>
    </subcellularLocation>
</comment>
<keyword evidence="5 8" id="KW-0812">Transmembrane</keyword>
<sequence length="579" mass="59743">MSLVSVPAGSGPRAPAEPPSGLSALGGRGVVTVLVCGVVAILALSPLLRLAFAALAPGGELDLGLFAARIARPATLRATIHTVDTAFFGALVSLILGVPFAVAVSTTDLPGRRALSFFLILPLMIAPQVTALAWLHLFGPSSTLLAMVGLAPPIGTINPMLGHDGIVLLYGVQHAPIVFVTVRAGLAGVPRDLVEAARACGARPLRALRTVALPVVRPHLVAAFALAFVSGVGNFGIPALLGLPVAYLTLTTLIYQKISSFGPEVLPEVAALSMVIAVAAVLGGVLQSLALERRTHRLRSGQPACLPLGRFRVAAAIVAWVVIGLTLFLPALALLATSLIPAFGVPLTPSTVTLANFVEVLTRQASTMRAFSNSLLLSGAAAVLLAAFAVPLGWVLDQASPRRRALVRHAVDLPYAIPGIVLAIACILLFLKPLPLIGSLYATPWIILVAYLMRFLALAAKPVATAIAQIPRDLDEAAAACGARPLRRLASITAPLCAASAVAGAILVFMSAFNELTVSALLWSSGRETVGVVLFSLEEAGLGTQAAAIAVTALVVVVALLLGVDRLGRRLPAGVLPWR</sequence>
<accession>A0A4Q9VY04</accession>
<keyword evidence="11" id="KW-1185">Reference proteome</keyword>
<feature type="domain" description="ABC transmembrane type-1" evidence="9">
    <location>
        <begin position="371"/>
        <end position="562"/>
    </location>
</feature>
<feature type="transmembrane region" description="Helical" evidence="8">
    <location>
        <begin position="83"/>
        <end position="102"/>
    </location>
</feature>
<dbReference type="RefSeq" id="WP_131305218.1">
    <property type="nucleotide sequence ID" value="NZ_SJFN01000002.1"/>
</dbReference>
<dbReference type="InterPro" id="IPR035906">
    <property type="entry name" value="MetI-like_sf"/>
</dbReference>
<evidence type="ECO:0000256" key="5">
    <source>
        <dbReference type="ARBA" id="ARBA00022692"/>
    </source>
</evidence>
<keyword evidence="3" id="KW-1003">Cell membrane</keyword>
<dbReference type="PANTHER" id="PTHR43357:SF4">
    <property type="entry name" value="INNER MEMBRANE ABC TRANSPORTER PERMEASE PROTEIN YDCV"/>
    <property type="match status" value="1"/>
</dbReference>
<feature type="transmembrane region" description="Helical" evidence="8">
    <location>
        <begin position="311"/>
        <end position="340"/>
    </location>
</feature>
<dbReference type="GO" id="GO:0005886">
    <property type="term" value="C:plasma membrane"/>
    <property type="evidence" value="ECO:0007669"/>
    <property type="project" value="UniProtKB-SubCell"/>
</dbReference>
<dbReference type="CDD" id="cd06261">
    <property type="entry name" value="TM_PBP2"/>
    <property type="match status" value="2"/>
</dbReference>
<feature type="transmembrane region" description="Helical" evidence="8">
    <location>
        <begin position="269"/>
        <end position="291"/>
    </location>
</feature>
<proteinExistence type="inferred from homology"/>
<dbReference type="GO" id="GO:0055085">
    <property type="term" value="P:transmembrane transport"/>
    <property type="evidence" value="ECO:0007669"/>
    <property type="project" value="InterPro"/>
</dbReference>
<comment type="similarity">
    <text evidence="8">Belongs to the binding-protein-dependent transport system permease family.</text>
</comment>
<feature type="transmembrane region" description="Helical" evidence="8">
    <location>
        <begin position="415"/>
        <end position="434"/>
    </location>
</feature>
<comment type="caution">
    <text evidence="10">The sequence shown here is derived from an EMBL/GenBank/DDBJ whole genome shotgun (WGS) entry which is preliminary data.</text>
</comment>
<feature type="transmembrane region" description="Helical" evidence="8">
    <location>
        <begin position="114"/>
        <end position="137"/>
    </location>
</feature>
<protein>
    <submittedName>
        <fullName evidence="10">Iron ABC transporter permease</fullName>
    </submittedName>
</protein>
<evidence type="ECO:0000256" key="1">
    <source>
        <dbReference type="ARBA" id="ARBA00004429"/>
    </source>
</evidence>
<feature type="transmembrane region" description="Helical" evidence="8">
    <location>
        <begin position="220"/>
        <end position="249"/>
    </location>
</feature>
<evidence type="ECO:0000256" key="7">
    <source>
        <dbReference type="ARBA" id="ARBA00023136"/>
    </source>
</evidence>
<gene>
    <name evidence="10" type="ORF">EYW49_01450</name>
</gene>
<evidence type="ECO:0000256" key="3">
    <source>
        <dbReference type="ARBA" id="ARBA00022475"/>
    </source>
</evidence>
<name>A0A4Q9VY04_9HYPH</name>
<dbReference type="EMBL" id="SJFN01000002">
    <property type="protein sequence ID" value="TBW40845.1"/>
    <property type="molecule type" value="Genomic_DNA"/>
</dbReference>
<dbReference type="Proteomes" id="UP000292781">
    <property type="component" value="Unassembled WGS sequence"/>
</dbReference>
<feature type="transmembrane region" description="Helical" evidence="8">
    <location>
        <begin position="21"/>
        <end position="44"/>
    </location>
</feature>
<feature type="domain" description="ABC transmembrane type-1" evidence="9">
    <location>
        <begin position="79"/>
        <end position="287"/>
    </location>
</feature>
<evidence type="ECO:0000256" key="2">
    <source>
        <dbReference type="ARBA" id="ARBA00022448"/>
    </source>
</evidence>
<dbReference type="InterPro" id="IPR000515">
    <property type="entry name" value="MetI-like"/>
</dbReference>